<dbReference type="Pfam" id="PF06722">
    <property type="entry name" value="EryCIII-like_C"/>
    <property type="match status" value="1"/>
</dbReference>
<evidence type="ECO:0000256" key="1">
    <source>
        <dbReference type="ARBA" id="ARBA00022676"/>
    </source>
</evidence>
<organism evidence="4 5">
    <name type="scientific">Lachnellula cervina</name>
    <dbReference type="NCBI Taxonomy" id="1316786"/>
    <lineage>
        <taxon>Eukaryota</taxon>
        <taxon>Fungi</taxon>
        <taxon>Dikarya</taxon>
        <taxon>Ascomycota</taxon>
        <taxon>Pezizomycotina</taxon>
        <taxon>Leotiomycetes</taxon>
        <taxon>Helotiales</taxon>
        <taxon>Lachnaceae</taxon>
        <taxon>Lachnellula</taxon>
    </lineage>
</organism>
<proteinExistence type="predicted"/>
<comment type="caution">
    <text evidence="4">The sequence shown here is derived from an EMBL/GenBank/DDBJ whole genome shotgun (WGS) entry which is preliminary data.</text>
</comment>
<dbReference type="OrthoDB" id="5835829at2759"/>
<dbReference type="InterPro" id="IPR010610">
    <property type="entry name" value="EryCIII-like_C"/>
</dbReference>
<protein>
    <submittedName>
        <fullName evidence="4">UDP-glucosyltransferase A1</fullName>
    </submittedName>
</protein>
<dbReference type="InterPro" id="IPR050271">
    <property type="entry name" value="UDP-glycosyltransferase"/>
</dbReference>
<evidence type="ECO:0000313" key="4">
    <source>
        <dbReference type="EMBL" id="TVY45611.1"/>
    </source>
</evidence>
<feature type="domain" description="Erythromycin biosynthesis protein CIII-like C-terminal" evidence="3">
    <location>
        <begin position="310"/>
        <end position="431"/>
    </location>
</feature>
<reference evidence="4 5" key="1">
    <citation type="submission" date="2018-05" db="EMBL/GenBank/DDBJ databases">
        <title>Whole genome sequencing for identification of molecular markers to develop diagnostic detection tools for the regulated plant pathogen Lachnellula willkommii.</title>
        <authorList>
            <person name="Giroux E."/>
            <person name="Bilodeau G."/>
        </authorList>
    </citation>
    <scope>NUCLEOTIDE SEQUENCE [LARGE SCALE GENOMIC DNA]</scope>
    <source>
        <strain evidence="4 5">CBS 625.97</strain>
    </source>
</reference>
<accession>A0A7D8YJZ7</accession>
<keyword evidence="2 4" id="KW-0808">Transferase</keyword>
<dbReference type="Gene3D" id="3.40.50.2000">
    <property type="entry name" value="Glycogen Phosphorylase B"/>
    <property type="match status" value="2"/>
</dbReference>
<dbReference type="EMBL" id="QGMG01001661">
    <property type="protein sequence ID" value="TVY45611.1"/>
    <property type="molecule type" value="Genomic_DNA"/>
</dbReference>
<dbReference type="GO" id="GO:0016758">
    <property type="term" value="F:hexosyltransferase activity"/>
    <property type="evidence" value="ECO:0007669"/>
    <property type="project" value="UniProtKB-ARBA"/>
</dbReference>
<dbReference type="AlphaFoldDB" id="A0A7D8YJZ7"/>
<gene>
    <name evidence="4" type="primary">ugtA1_0</name>
    <name evidence="4" type="ORF">LCER1_G009258</name>
</gene>
<evidence type="ECO:0000259" key="3">
    <source>
        <dbReference type="Pfam" id="PF06722"/>
    </source>
</evidence>
<dbReference type="GO" id="GO:0008194">
    <property type="term" value="F:UDP-glycosyltransferase activity"/>
    <property type="evidence" value="ECO:0007669"/>
    <property type="project" value="InterPro"/>
</dbReference>
<dbReference type="Proteomes" id="UP000481288">
    <property type="component" value="Unassembled WGS sequence"/>
</dbReference>
<sequence>MGSDAKPLVVIGCTPIQGHLMPIRVIAKELVERGYGVTIVCASHWRKAIEDIGCDFVAIKGYGDWHDGMLHGIDAKWPERNKLPPGPVQLAFDIEHCFVRSIPSQHEAMQEALKILTEKHPGRPIVQVNESVFEGGLPISRGAPGIKPAGTLGIGVIPMTLSSIDLPPFGPGLPPDTTPEGREKNKAMTEHVTNVVLAAPQKAFVECLEQVGAKCDAFMFDAMYLYPDRFLQMCSPHAEYPRSDAPSSIRFAGGLGKGKRDAAEMPVWWQDVLNTKNKKIVAISQGSLAMNFAELIIPTMEALKDRDDILVVVALGKRGASLAEGVSVPANARVADFIPFDEMLPHSSLFITNGGYGAFQHAISNGTPVIVAGTSEDKPEVAARIEWCGIGINLRTAAPTQEAIHNAVDEILGNPKYKKRAMEMEAEMGSFDPIGVVAKNIDELAAGVQ</sequence>
<keyword evidence="5" id="KW-1185">Reference proteome</keyword>
<dbReference type="InterPro" id="IPR002213">
    <property type="entry name" value="UDP_glucos_trans"/>
</dbReference>
<evidence type="ECO:0000256" key="2">
    <source>
        <dbReference type="ARBA" id="ARBA00022679"/>
    </source>
</evidence>
<dbReference type="PANTHER" id="PTHR48043">
    <property type="entry name" value="EG:EG0003.4 PROTEIN-RELATED"/>
    <property type="match status" value="1"/>
</dbReference>
<dbReference type="PANTHER" id="PTHR48043:SF145">
    <property type="entry name" value="FI06409P-RELATED"/>
    <property type="match status" value="1"/>
</dbReference>
<evidence type="ECO:0000313" key="5">
    <source>
        <dbReference type="Proteomes" id="UP000481288"/>
    </source>
</evidence>
<keyword evidence="1" id="KW-0328">Glycosyltransferase</keyword>
<dbReference type="CDD" id="cd03784">
    <property type="entry name" value="GT1_Gtf-like"/>
    <property type="match status" value="1"/>
</dbReference>
<dbReference type="SUPFAM" id="SSF53756">
    <property type="entry name" value="UDP-Glycosyltransferase/glycogen phosphorylase"/>
    <property type="match status" value="1"/>
</dbReference>
<name>A0A7D8YJZ7_9HELO</name>
<dbReference type="FunFam" id="3.40.50.2000:FF:000072">
    <property type="entry name" value="Glycosyl transferase"/>
    <property type="match status" value="1"/>
</dbReference>